<dbReference type="AlphaFoldDB" id="A0AB34JNZ2"/>
<dbReference type="Pfam" id="PF00650">
    <property type="entry name" value="CRAL_TRIO"/>
    <property type="match status" value="1"/>
</dbReference>
<proteinExistence type="predicted"/>
<protein>
    <recommendedName>
        <fullName evidence="1">CRAL-TRIO domain-containing protein</fullName>
    </recommendedName>
</protein>
<name>A0AB34JNZ2_PRYPA</name>
<feature type="domain" description="CRAL-TRIO" evidence="1">
    <location>
        <begin position="193"/>
        <end position="352"/>
    </location>
</feature>
<accession>A0AB34JNZ2</accession>
<evidence type="ECO:0000313" key="3">
    <source>
        <dbReference type="Proteomes" id="UP001515480"/>
    </source>
</evidence>
<dbReference type="CDD" id="cd00170">
    <property type="entry name" value="SEC14"/>
    <property type="match status" value="1"/>
</dbReference>
<dbReference type="PANTHER" id="PTHR45657">
    <property type="entry name" value="CRAL-TRIO DOMAIN-CONTAINING PROTEIN YKL091C-RELATED"/>
    <property type="match status" value="1"/>
</dbReference>
<reference evidence="2 3" key="1">
    <citation type="journal article" date="2024" name="Science">
        <title>Giant polyketide synthase enzymes in the biosynthesis of giant marine polyether toxins.</title>
        <authorList>
            <person name="Fallon T.R."/>
            <person name="Shende V.V."/>
            <person name="Wierzbicki I.H."/>
            <person name="Pendleton A.L."/>
            <person name="Watervoot N.F."/>
            <person name="Auber R.P."/>
            <person name="Gonzalez D.J."/>
            <person name="Wisecaver J.H."/>
            <person name="Moore B.S."/>
        </authorList>
    </citation>
    <scope>NUCLEOTIDE SEQUENCE [LARGE SCALE GENOMIC DNA]</scope>
    <source>
        <strain evidence="2 3">12B1</strain>
    </source>
</reference>
<comment type="caution">
    <text evidence="2">The sequence shown here is derived from an EMBL/GenBank/DDBJ whole genome shotgun (WGS) entry which is preliminary data.</text>
</comment>
<dbReference type="SMART" id="SM00516">
    <property type="entry name" value="SEC14"/>
    <property type="match status" value="1"/>
</dbReference>
<dbReference type="InterPro" id="IPR036865">
    <property type="entry name" value="CRAL-TRIO_dom_sf"/>
</dbReference>
<organism evidence="2 3">
    <name type="scientific">Prymnesium parvum</name>
    <name type="common">Toxic golden alga</name>
    <dbReference type="NCBI Taxonomy" id="97485"/>
    <lineage>
        <taxon>Eukaryota</taxon>
        <taxon>Haptista</taxon>
        <taxon>Haptophyta</taxon>
        <taxon>Prymnesiophyceae</taxon>
        <taxon>Prymnesiales</taxon>
        <taxon>Prymnesiaceae</taxon>
        <taxon>Prymnesium</taxon>
    </lineage>
</organism>
<sequence length="363" mass="40047">MPHFQPLFNSTHSTATFSAIPHPFEAVAPLACGLFVVWALSRVWYPSSRRRGAPAPPECVVVRSQTIDDILSCPKDASRPLSVRLAGIALPDALQLSVDRLRKQVECELGDWELAVQQEARAHLDDLTLARYVTGAPPMRMEALAMFRAAMAWRVHQGVNSIYNELHPMRKGSADISARQKAVFDHFYCGAGGVARDGVPYFVQRLGRADFEGFASDPELGELMKHAWVAHLEMVFRAARAASAEAKQLRYTLIIVDVVGITLRSLRHGMPLIRYCSEVGLANFPEGTDRIFVVNAPSIIAAMWNLVAPILPEATQKKINIVSSSATLETLTREIDPSELLKFLGGEKPEEQSPMTRALPLKA</sequence>
<dbReference type="Gene3D" id="3.40.525.10">
    <property type="entry name" value="CRAL-TRIO lipid binding domain"/>
    <property type="match status" value="1"/>
</dbReference>
<dbReference type="PROSITE" id="PS50191">
    <property type="entry name" value="CRAL_TRIO"/>
    <property type="match status" value="1"/>
</dbReference>
<dbReference type="PANTHER" id="PTHR45657:SF1">
    <property type="entry name" value="CRAL-TRIO DOMAIN-CONTAINING PROTEIN YKL091C-RELATED"/>
    <property type="match status" value="1"/>
</dbReference>
<dbReference type="EMBL" id="JBGBPQ010000006">
    <property type="protein sequence ID" value="KAL1523002.1"/>
    <property type="molecule type" value="Genomic_DNA"/>
</dbReference>
<keyword evidence="3" id="KW-1185">Reference proteome</keyword>
<gene>
    <name evidence="2" type="ORF">AB1Y20_017965</name>
</gene>
<evidence type="ECO:0000259" key="1">
    <source>
        <dbReference type="PROSITE" id="PS50191"/>
    </source>
</evidence>
<evidence type="ECO:0000313" key="2">
    <source>
        <dbReference type="EMBL" id="KAL1523002.1"/>
    </source>
</evidence>
<dbReference type="InterPro" id="IPR051026">
    <property type="entry name" value="PI/PC_transfer"/>
</dbReference>
<dbReference type="InterPro" id="IPR001251">
    <property type="entry name" value="CRAL-TRIO_dom"/>
</dbReference>
<dbReference type="Proteomes" id="UP001515480">
    <property type="component" value="Unassembled WGS sequence"/>
</dbReference>
<dbReference type="SUPFAM" id="SSF52087">
    <property type="entry name" value="CRAL/TRIO domain"/>
    <property type="match status" value="1"/>
</dbReference>